<dbReference type="AlphaFoldDB" id="A0A2T3AZV3"/>
<accession>A0A2T3AZV3</accession>
<feature type="compositionally biased region" description="Basic and acidic residues" evidence="1">
    <location>
        <begin position="888"/>
        <end position="919"/>
    </location>
</feature>
<dbReference type="Proteomes" id="UP000241818">
    <property type="component" value="Unassembled WGS sequence"/>
</dbReference>
<feature type="compositionally biased region" description="Basic and acidic residues" evidence="1">
    <location>
        <begin position="131"/>
        <end position="142"/>
    </location>
</feature>
<evidence type="ECO:0000313" key="3">
    <source>
        <dbReference type="Proteomes" id="UP000241818"/>
    </source>
</evidence>
<dbReference type="EMBL" id="KZ679012">
    <property type="protein sequence ID" value="PSS16695.1"/>
    <property type="molecule type" value="Genomic_DNA"/>
</dbReference>
<gene>
    <name evidence="2" type="ORF">M430DRAFT_247386</name>
</gene>
<feature type="compositionally biased region" description="Basic and acidic residues" evidence="1">
    <location>
        <begin position="792"/>
        <end position="802"/>
    </location>
</feature>
<feature type="region of interest" description="Disordered" evidence="1">
    <location>
        <begin position="1205"/>
        <end position="1230"/>
    </location>
</feature>
<dbReference type="OrthoDB" id="3825435at2759"/>
<reference evidence="2 3" key="1">
    <citation type="journal article" date="2018" name="New Phytol.">
        <title>Comparative genomics and transcriptomics depict ericoid mycorrhizal fungi as versatile saprotrophs and plant mutualists.</title>
        <authorList>
            <person name="Martino E."/>
            <person name="Morin E."/>
            <person name="Grelet G.A."/>
            <person name="Kuo A."/>
            <person name="Kohler A."/>
            <person name="Daghino S."/>
            <person name="Barry K.W."/>
            <person name="Cichocki N."/>
            <person name="Clum A."/>
            <person name="Dockter R.B."/>
            <person name="Hainaut M."/>
            <person name="Kuo R.C."/>
            <person name="LaButti K."/>
            <person name="Lindahl B.D."/>
            <person name="Lindquist E.A."/>
            <person name="Lipzen A."/>
            <person name="Khouja H.R."/>
            <person name="Magnuson J."/>
            <person name="Murat C."/>
            <person name="Ohm R.A."/>
            <person name="Singer S.W."/>
            <person name="Spatafora J.W."/>
            <person name="Wang M."/>
            <person name="Veneault-Fourrey C."/>
            <person name="Henrissat B."/>
            <person name="Grigoriev I.V."/>
            <person name="Martin F.M."/>
            <person name="Perotto S."/>
        </authorList>
    </citation>
    <scope>NUCLEOTIDE SEQUENCE [LARGE SCALE GENOMIC DNA]</scope>
    <source>
        <strain evidence="2 3">ATCC 22711</strain>
    </source>
</reference>
<keyword evidence="3" id="KW-1185">Reference proteome</keyword>
<feature type="compositionally biased region" description="Basic and acidic residues" evidence="1">
    <location>
        <begin position="726"/>
        <end position="770"/>
    </location>
</feature>
<dbReference type="RefSeq" id="XP_024720203.1">
    <property type="nucleotide sequence ID" value="XM_024865125.1"/>
</dbReference>
<evidence type="ECO:0000256" key="1">
    <source>
        <dbReference type="SAM" id="MobiDB-lite"/>
    </source>
</evidence>
<feature type="compositionally biased region" description="Basic and acidic residues" evidence="1">
    <location>
        <begin position="856"/>
        <end position="872"/>
    </location>
</feature>
<dbReference type="InParanoid" id="A0A2T3AZV3"/>
<feature type="compositionally biased region" description="Basic and acidic residues" evidence="1">
    <location>
        <begin position="1150"/>
        <end position="1186"/>
    </location>
</feature>
<feature type="region of interest" description="Disordered" evidence="1">
    <location>
        <begin position="1141"/>
        <end position="1186"/>
    </location>
</feature>
<dbReference type="GeneID" id="36573206"/>
<feature type="compositionally biased region" description="Gly residues" evidence="1">
    <location>
        <begin position="161"/>
        <end position="170"/>
    </location>
</feature>
<organism evidence="2 3">
    <name type="scientific">Amorphotheca resinae ATCC 22711</name>
    <dbReference type="NCBI Taxonomy" id="857342"/>
    <lineage>
        <taxon>Eukaryota</taxon>
        <taxon>Fungi</taxon>
        <taxon>Dikarya</taxon>
        <taxon>Ascomycota</taxon>
        <taxon>Pezizomycotina</taxon>
        <taxon>Leotiomycetes</taxon>
        <taxon>Helotiales</taxon>
        <taxon>Amorphothecaceae</taxon>
        <taxon>Amorphotheca</taxon>
    </lineage>
</organism>
<feature type="compositionally biased region" description="Basic residues" evidence="1">
    <location>
        <begin position="1220"/>
        <end position="1230"/>
    </location>
</feature>
<name>A0A2T3AZV3_AMORE</name>
<feature type="region of interest" description="Disordered" evidence="1">
    <location>
        <begin position="726"/>
        <end position="960"/>
    </location>
</feature>
<protein>
    <submittedName>
        <fullName evidence="2">Uncharacterized protein</fullName>
    </submittedName>
</protein>
<feature type="region of interest" description="Disordered" evidence="1">
    <location>
        <begin position="131"/>
        <end position="211"/>
    </location>
</feature>
<feature type="compositionally biased region" description="Basic residues" evidence="1">
    <location>
        <begin position="777"/>
        <end position="791"/>
    </location>
</feature>
<sequence length="1230" mass="139752">MAQPLPPEAEPASILSAALSKPRPPTYTYNVQPLLDAPAILAKAQADPNNKGVRIIVIPESWMPSPLAPNLSARRLLEVKTALVGVPGGPRPKGNGEEIWLSWKRAYDLWNNFYIPGRVNPVWVRNECERRERERKVWEKQRGDKRRAQLPKMWHESLAGGNNGGGGTGGRSQENIGLGMTGKGDNGQAAAVSNSKPKSEGTDPKYPGVMDRTCDEDGSSGGFFALKDIPELKWPPPTDDDEFCWDDPIDNTVWRPRRVGEKTLKIDLDESLEEFQRNSDLEFDGGFDCGRTPYPVFRPLIQYVKTQEGAFKKKKTWDGVTGTIFNMPTKPLEPGNQPKDAKLERVNQMYRDSYHNLNRPQHANDGIFPLNIRRLMRVDPVSTTEKRTPLLVKRIGSEETLMYDRSSEKDPQLFPRRDMTPDDPWWVTAEQRMLADQPPRRYPPPAQKYDSELLPIDETLWQEEYQKDDFLMARYFVTNLHGGTLIVNGLEVREAEVAGPLPAFAVIECPGGQVAFWFGTRGRNHGEGDELMDPKLREKHWDVLRKLEGWELAGLTAGEVWNEKIKDREKRKRSGEAEDDDEEWDAWMKAKPVEDMQTQTNSVTYQLTIPGSSPGKPLPLPDNIAQPHVVFPSAEKELAYLTAQSERRPPTDMSWAILPSEEDFLPGSVSRSNYIQTGAPTQQEVDSVWPELIEDRQRAMLRTEEIAKRARAERERIDLILEHAADRDRRKEQKKKEANKQALVDRYREEKARVDQADRKKWEAEREAEAKAAATIGKRKRLSKYLVKRLPRGGDPRLLHSDDDSESSEDMQSPLVKKKQRTETERGKTTSAKKPLSLEMESQGLEEMPPPKKRRELREEDTFAEKNEREGNLEQVSPGFAKQQRSAQRYEDLDRKLLKIQDPIEKKRKEATGQLEQRKATPRLQAPRLLDIQPPPLREASAHAESPKSSSTESDPEYQQDMKRAMKQAMMNLLQDSDPKASKAPAVTKEQVESEQAELEGLENRELVGMVRGLKHSFKLKLREESAACSKTNIQFAQDAGFTTVKEYIADRVKSATVNDGLVPHFPLIAASDPRTPLEIAHLDLDVFKIQLRAAYASGTQARAELFGLSWEEYTQSIAGMEPEAYLTSLVNDANLTASSMPQRFIGQKTESESEKKKKAKMSEAERKEAEKKKQEKNNAERREQRRKWDDLCALLFEAGDYDAKTRIAESKPTTTPPMRSKKGRPITIV</sequence>
<evidence type="ECO:0000313" key="2">
    <source>
        <dbReference type="EMBL" id="PSS16695.1"/>
    </source>
</evidence>
<proteinExistence type="predicted"/>